<dbReference type="GeneID" id="44081021"/>
<evidence type="ECO:0000313" key="2">
    <source>
        <dbReference type="EMBL" id="QIB75728.1"/>
    </source>
</evidence>
<dbReference type="AlphaFoldDB" id="A0A6C0US05"/>
<feature type="region of interest" description="Disordered" evidence="1">
    <location>
        <begin position="64"/>
        <end position="84"/>
    </location>
</feature>
<dbReference type="EMBL" id="CP048739">
    <property type="protein sequence ID" value="QIB75728.1"/>
    <property type="molecule type" value="Genomic_DNA"/>
</dbReference>
<reference evidence="2 3" key="1">
    <citation type="submission" date="2020-02" db="EMBL/GenBank/DDBJ databases">
        <title>Whole genome sequence of Halogeometricum borinquense strain wsp4.</title>
        <authorList>
            <person name="Verma D.K."/>
            <person name="Gopal K."/>
            <person name="Prasad E.S."/>
        </authorList>
    </citation>
    <scope>NUCLEOTIDE SEQUENCE [LARGE SCALE GENOMIC DNA]</scope>
    <source>
        <strain evidence="3">wsp4</strain>
    </source>
</reference>
<protein>
    <submittedName>
        <fullName evidence="2">Uncharacterized protein</fullName>
    </submittedName>
</protein>
<proteinExistence type="predicted"/>
<evidence type="ECO:0000256" key="1">
    <source>
        <dbReference type="SAM" id="MobiDB-lite"/>
    </source>
</evidence>
<accession>A0A6C0US05</accession>
<name>A0A6C0US05_9EURY</name>
<gene>
    <name evidence="2" type="ORF">G3I44_16430</name>
</gene>
<dbReference type="Proteomes" id="UP000465846">
    <property type="component" value="Chromosome"/>
</dbReference>
<dbReference type="RefSeq" id="WP_163487475.1">
    <property type="nucleotide sequence ID" value="NZ_CP048739.1"/>
</dbReference>
<evidence type="ECO:0000313" key="3">
    <source>
        <dbReference type="Proteomes" id="UP000465846"/>
    </source>
</evidence>
<organism evidence="2 3">
    <name type="scientific">Halogeometricum borinquense</name>
    <dbReference type="NCBI Taxonomy" id="60847"/>
    <lineage>
        <taxon>Archaea</taxon>
        <taxon>Methanobacteriati</taxon>
        <taxon>Methanobacteriota</taxon>
        <taxon>Stenosarchaea group</taxon>
        <taxon>Halobacteria</taxon>
        <taxon>Halobacteriales</taxon>
        <taxon>Haloferacaceae</taxon>
        <taxon>Halogeometricum</taxon>
    </lineage>
</organism>
<sequence>MSDVDDVYEDRNLAGVALVVSRYQEGDLAGWYVDEDTEAWPVVWAEMPTDEISYHVPPERRELLEASPLPNERPPGGYDGYTREDKNRRLEAFVRRTGEP</sequence>